<accession>A0A830CJS3</accession>
<dbReference type="Proteomes" id="UP000653305">
    <property type="component" value="Unassembled WGS sequence"/>
</dbReference>
<dbReference type="Pfam" id="PF04258">
    <property type="entry name" value="Peptidase_A22B"/>
    <property type="match status" value="1"/>
</dbReference>
<evidence type="ECO:0000256" key="6">
    <source>
        <dbReference type="ARBA" id="ARBA00022989"/>
    </source>
</evidence>
<keyword evidence="5" id="KW-0378">Hydrolase</keyword>
<dbReference type="AlphaFoldDB" id="A0A830CJS3"/>
<dbReference type="InterPro" id="IPR007369">
    <property type="entry name" value="Peptidase_A22B_SPP"/>
</dbReference>
<keyword evidence="4 8" id="KW-0812">Transmembrane</keyword>
<protein>
    <submittedName>
        <fullName evidence="9">Signal peptide peptidase-like 1</fullName>
    </submittedName>
</protein>
<dbReference type="GO" id="GO:0030660">
    <property type="term" value="C:Golgi-associated vesicle membrane"/>
    <property type="evidence" value="ECO:0007669"/>
    <property type="project" value="TreeGrafter"/>
</dbReference>
<dbReference type="EMBL" id="BMAC01000529">
    <property type="protein sequence ID" value="GFP98492.1"/>
    <property type="molecule type" value="Genomic_DNA"/>
</dbReference>
<keyword evidence="7 8" id="KW-0472">Membrane</keyword>
<dbReference type="InterPro" id="IPR006639">
    <property type="entry name" value="Preselin/SPP"/>
</dbReference>
<evidence type="ECO:0000256" key="7">
    <source>
        <dbReference type="ARBA" id="ARBA00023136"/>
    </source>
</evidence>
<comment type="similarity">
    <text evidence="2">Belongs to the peptidase A22B family.</text>
</comment>
<organism evidence="9 10">
    <name type="scientific">Phtheirospermum japonicum</name>
    <dbReference type="NCBI Taxonomy" id="374723"/>
    <lineage>
        <taxon>Eukaryota</taxon>
        <taxon>Viridiplantae</taxon>
        <taxon>Streptophyta</taxon>
        <taxon>Embryophyta</taxon>
        <taxon>Tracheophyta</taxon>
        <taxon>Spermatophyta</taxon>
        <taxon>Magnoliopsida</taxon>
        <taxon>eudicotyledons</taxon>
        <taxon>Gunneridae</taxon>
        <taxon>Pentapetalae</taxon>
        <taxon>asterids</taxon>
        <taxon>lamiids</taxon>
        <taxon>Lamiales</taxon>
        <taxon>Orobanchaceae</taxon>
        <taxon>Orobanchaceae incertae sedis</taxon>
        <taxon>Phtheirospermum</taxon>
    </lineage>
</organism>
<dbReference type="GO" id="GO:0098553">
    <property type="term" value="C:lumenal side of endoplasmic reticulum membrane"/>
    <property type="evidence" value="ECO:0007669"/>
    <property type="project" value="TreeGrafter"/>
</dbReference>
<dbReference type="GO" id="GO:0006465">
    <property type="term" value="P:signal peptide processing"/>
    <property type="evidence" value="ECO:0007669"/>
    <property type="project" value="TreeGrafter"/>
</dbReference>
<evidence type="ECO:0000313" key="9">
    <source>
        <dbReference type="EMBL" id="GFP98492.1"/>
    </source>
</evidence>
<dbReference type="OrthoDB" id="29661at2759"/>
<evidence type="ECO:0000313" key="10">
    <source>
        <dbReference type="Proteomes" id="UP000653305"/>
    </source>
</evidence>
<dbReference type="PANTHER" id="PTHR12174">
    <property type="entry name" value="SIGNAL PEPTIDE PEPTIDASE"/>
    <property type="match status" value="1"/>
</dbReference>
<dbReference type="GO" id="GO:0033619">
    <property type="term" value="P:membrane protein proteolysis"/>
    <property type="evidence" value="ECO:0007669"/>
    <property type="project" value="TreeGrafter"/>
</dbReference>
<feature type="transmembrane region" description="Helical" evidence="8">
    <location>
        <begin position="313"/>
        <end position="332"/>
    </location>
</feature>
<feature type="transmembrane region" description="Helical" evidence="8">
    <location>
        <begin position="246"/>
        <end position="264"/>
    </location>
</feature>
<dbReference type="SMART" id="SM00730">
    <property type="entry name" value="PSN"/>
    <property type="match status" value="1"/>
</dbReference>
<proteinExistence type="inferred from homology"/>
<evidence type="ECO:0000256" key="4">
    <source>
        <dbReference type="ARBA" id="ARBA00022692"/>
    </source>
</evidence>
<feature type="transmembrane region" description="Helical" evidence="8">
    <location>
        <begin position="270"/>
        <end position="292"/>
    </location>
</feature>
<gene>
    <name evidence="9" type="ORF">PHJA_001993100</name>
</gene>
<dbReference type="GO" id="GO:0042500">
    <property type="term" value="F:aspartic endopeptidase activity, intramembrane cleaving"/>
    <property type="evidence" value="ECO:0007669"/>
    <property type="project" value="InterPro"/>
</dbReference>
<keyword evidence="3" id="KW-0645">Protease</keyword>
<evidence type="ECO:0000256" key="8">
    <source>
        <dbReference type="SAM" id="Phobius"/>
    </source>
</evidence>
<dbReference type="PANTHER" id="PTHR12174:SF22">
    <property type="entry name" value="SIGNAL PEPTIDE PEPTIDASE-LIKE 3"/>
    <property type="match status" value="1"/>
</dbReference>
<feature type="transmembrane region" description="Helical" evidence="8">
    <location>
        <begin position="204"/>
        <end position="225"/>
    </location>
</feature>
<feature type="transmembrane region" description="Helical" evidence="8">
    <location>
        <begin position="362"/>
        <end position="380"/>
    </location>
</feature>
<reference evidence="9" key="1">
    <citation type="submission" date="2020-07" db="EMBL/GenBank/DDBJ databases">
        <title>Ethylene signaling mediates host invasion by parasitic plants.</title>
        <authorList>
            <person name="Yoshida S."/>
        </authorList>
    </citation>
    <scope>NUCLEOTIDE SEQUENCE</scope>
    <source>
        <strain evidence="9">Okayama</strain>
    </source>
</reference>
<comment type="caution">
    <text evidence="9">The sequence shown here is derived from an EMBL/GenBank/DDBJ whole genome shotgun (WGS) entry which is preliminary data.</text>
</comment>
<comment type="subcellular location">
    <subcellularLocation>
        <location evidence="1">Endomembrane system</location>
        <topology evidence="1">Multi-pass membrane protein</topology>
    </subcellularLocation>
</comment>
<evidence type="ECO:0000256" key="3">
    <source>
        <dbReference type="ARBA" id="ARBA00022670"/>
    </source>
</evidence>
<evidence type="ECO:0000256" key="5">
    <source>
        <dbReference type="ARBA" id="ARBA00022801"/>
    </source>
</evidence>
<sequence length="546" mass="60904">MATAALLLKDGLDLLMMTSFVKKQQLSQKKKDRIFSIMASKRISKELKGFAERSSYFLQCSFLSFPVQQRDDSEATTLRQERTLSIMDTERVLESAVSKGAGTRVVNNVTTCLGRKNTRLGSSEQMVKILALYGISTTGHSLIPVGPISEAKLSQIEPGIRAFIVVRIVRLWKTILPPHNEFISIDFLVVDDQKLAYLLEPSSITLLITTVVVSYASATRALTYGKEMEGNRDLSEASITLDRSQSLMIPIMSSFSLLLMFYLFPFVSQLLTAFTAVASASSLYFCLLPYILQIKTQFDLPDPYLSRCCTKSVTRIQTLVLIICVGLVVYWLVTGHWVLNNLLDVSLCVAFVSNVRLPNIKICAMLLACLFVYDVFWVFYSERFFEANVMVSVATQQAPNPVHTVANSLSLPGLEMIMKKLELPVKIVLPRNMFGSVVPGNNVSDYMMLGLGDMHIPSMLLVLVLCFDHRKIRDSLTASDFKSLKGLKYFRYALFGYAVGLVSALGLQTNRVESSIHDFEQGLTVFYLCSNLSSSSKDCCSSSTRK</sequence>
<keyword evidence="10" id="KW-1185">Reference proteome</keyword>
<evidence type="ECO:0000256" key="1">
    <source>
        <dbReference type="ARBA" id="ARBA00004127"/>
    </source>
</evidence>
<evidence type="ECO:0000256" key="2">
    <source>
        <dbReference type="ARBA" id="ARBA00006859"/>
    </source>
</evidence>
<dbReference type="GO" id="GO:0098554">
    <property type="term" value="C:cytoplasmic side of endoplasmic reticulum membrane"/>
    <property type="evidence" value="ECO:0007669"/>
    <property type="project" value="TreeGrafter"/>
</dbReference>
<keyword evidence="6 8" id="KW-1133">Transmembrane helix</keyword>
<name>A0A830CJS3_9LAMI</name>